<organism evidence="2 3">
    <name type="scientific">Echria macrotheca</name>
    <dbReference type="NCBI Taxonomy" id="438768"/>
    <lineage>
        <taxon>Eukaryota</taxon>
        <taxon>Fungi</taxon>
        <taxon>Dikarya</taxon>
        <taxon>Ascomycota</taxon>
        <taxon>Pezizomycotina</taxon>
        <taxon>Sordariomycetes</taxon>
        <taxon>Sordariomycetidae</taxon>
        <taxon>Sordariales</taxon>
        <taxon>Schizotheciaceae</taxon>
        <taxon>Echria</taxon>
    </lineage>
</organism>
<dbReference type="EMBL" id="MU839859">
    <property type="protein sequence ID" value="KAK1749382.1"/>
    <property type="molecule type" value="Genomic_DNA"/>
</dbReference>
<keyword evidence="1" id="KW-0732">Signal</keyword>
<reference evidence="2" key="1">
    <citation type="submission" date="2023-06" db="EMBL/GenBank/DDBJ databases">
        <title>Genome-scale phylogeny and comparative genomics of the fungal order Sordariales.</title>
        <authorList>
            <consortium name="Lawrence Berkeley National Laboratory"/>
            <person name="Hensen N."/>
            <person name="Bonometti L."/>
            <person name="Westerberg I."/>
            <person name="Brannstrom I.O."/>
            <person name="Guillou S."/>
            <person name="Cros-Aarteil S."/>
            <person name="Calhoun S."/>
            <person name="Haridas S."/>
            <person name="Kuo A."/>
            <person name="Mondo S."/>
            <person name="Pangilinan J."/>
            <person name="Riley R."/>
            <person name="Labutti K."/>
            <person name="Andreopoulos B."/>
            <person name="Lipzen A."/>
            <person name="Chen C."/>
            <person name="Yanf M."/>
            <person name="Daum C."/>
            <person name="Ng V."/>
            <person name="Clum A."/>
            <person name="Steindorff A."/>
            <person name="Ohm R."/>
            <person name="Martin F."/>
            <person name="Silar P."/>
            <person name="Natvig D."/>
            <person name="Lalanne C."/>
            <person name="Gautier V."/>
            <person name="Ament-Velasquez S.L."/>
            <person name="Kruys A."/>
            <person name="Hutchinson M.I."/>
            <person name="Powell A.J."/>
            <person name="Barry K."/>
            <person name="Miller A.N."/>
            <person name="Grigoriev I.V."/>
            <person name="Debuchy R."/>
            <person name="Gladieux P."/>
            <person name="Thoren M.H."/>
            <person name="Johannesson H."/>
        </authorList>
    </citation>
    <scope>NUCLEOTIDE SEQUENCE</scope>
    <source>
        <strain evidence="2">PSN4</strain>
    </source>
</reference>
<proteinExistence type="predicted"/>
<sequence length="591" mass="61871">MGLGTLSVLLALSTLAAAGIQYAQPTEQCSFHATPGTATCCCNGDCESPSGNGTVSIITSKDLHWGMGCAEYETPSYQCCDCPAGFRSTDMDTPNCLTVGAGISSDYNAAAKQGTDGAAIIYSQNLNFACLRSNCTSGSVCQDAAAFRPDECRTLDGDFEFEQTVLNETASEVAAAAAATAAASTALSDGFEHSTIVLGSENPLLSLFIAAAGIKDSPTWGKTYAANSLFGSDLAPQIQGYLHNIVRTTPDTKQLQGKLVQLAEEQNRMLKCALVPSLQIQASKNSNSNNQILSNPSLAGSLQTALGSTAMRMASTHVELSLAKRFESFKASLVPLGITLPLDDRLLWNPRNWVDTSSSLPGLSTNLTELSPAAPAQPLVTLKQQTTSFSIQILDRPSTASPLMARAALLDPASNPALQTPMQWRINASSSLRIVAPVAAIYPALADLVMWNATHVVPGNVSAKPIPFGEFLTHGQEQATTAITKENYVMYSRAKVKMAIGSDVLSKYGGGKDLALYDLVSGTKLDGEFNQQPDGSGEFTADVSAGKGSWDGEWGGGGCFGIATTSAGMHIRVGVGKPVAGLVLVIVIGLF</sequence>
<gene>
    <name evidence="2" type="ORF">QBC47DRAFT_441875</name>
</gene>
<name>A0AAJ0F0W8_9PEZI</name>
<feature type="signal peptide" evidence="1">
    <location>
        <begin position="1"/>
        <end position="18"/>
    </location>
</feature>
<keyword evidence="3" id="KW-1185">Reference proteome</keyword>
<dbReference type="Proteomes" id="UP001239445">
    <property type="component" value="Unassembled WGS sequence"/>
</dbReference>
<evidence type="ECO:0000256" key="1">
    <source>
        <dbReference type="SAM" id="SignalP"/>
    </source>
</evidence>
<feature type="chain" id="PRO_5042595777" evidence="1">
    <location>
        <begin position="19"/>
        <end position="591"/>
    </location>
</feature>
<evidence type="ECO:0000313" key="2">
    <source>
        <dbReference type="EMBL" id="KAK1749382.1"/>
    </source>
</evidence>
<evidence type="ECO:0000313" key="3">
    <source>
        <dbReference type="Proteomes" id="UP001239445"/>
    </source>
</evidence>
<dbReference type="AlphaFoldDB" id="A0AAJ0F0W8"/>
<comment type="caution">
    <text evidence="2">The sequence shown here is derived from an EMBL/GenBank/DDBJ whole genome shotgun (WGS) entry which is preliminary data.</text>
</comment>
<accession>A0AAJ0F0W8</accession>
<protein>
    <submittedName>
        <fullName evidence="2">Uncharacterized protein</fullName>
    </submittedName>
</protein>